<keyword evidence="3" id="KW-1185">Reference proteome</keyword>
<dbReference type="AlphaFoldDB" id="A0AAP0RIX8"/>
<protein>
    <submittedName>
        <fullName evidence="2">Uncharacterized protein</fullName>
    </submittedName>
</protein>
<dbReference type="EMBL" id="JBBPBK010000009">
    <property type="protein sequence ID" value="KAK9278847.1"/>
    <property type="molecule type" value="Genomic_DNA"/>
</dbReference>
<dbReference type="PANTHER" id="PTHR38390">
    <property type="entry name" value="OS01G0103900 PROTEIN"/>
    <property type="match status" value="1"/>
</dbReference>
<comment type="caution">
    <text evidence="2">The sequence shown here is derived from an EMBL/GenBank/DDBJ whole genome shotgun (WGS) entry which is preliminary data.</text>
</comment>
<dbReference type="Proteomes" id="UP001415857">
    <property type="component" value="Unassembled WGS sequence"/>
</dbReference>
<evidence type="ECO:0000313" key="2">
    <source>
        <dbReference type="EMBL" id="KAK9278847.1"/>
    </source>
</evidence>
<sequence length="651" mass="72799">MVLLCFVLDLRSLSPPLLRDLKQALLQLANFYAITPWQCLSDRIGLCYLFYNRISSSHELKVAYTPRGNFSLRDFHHAVNNLPTNAFLPDMNNSVSICCCGVELSSLLSDEVLYSWGGKDVMRKVIFLSSCLVGNMDSVMQKVLMDAAEKCVSVEFVLLEQRSSHLSDMPENINIFVRNICDLENCSFQTYLPDVQVLSGLVKRWLQDLKDDMEETLQARFIFKSNLVGSVNLISCYLSESVNQIIDGFTPCQICRCHGIPLDDTVGNRIKGSSTCPITGHDLGTLDLIENSVKVGKQTILFLPSFQSCLKLQQVSSPIDFNIIERTNLGSLSEGVIIGPSYIVTPSACHELEASSDEIENSELNAQLFQGLCITLQSLDQGLVCSSDCNIENMSEAAFHCYYILQPSDNGPMLLRQLAGSEEVLPVPNFNRFINSSVTKEIETSIQASVLKMELRDYNPLLHERGFHQKLNLLVKESLQLGSIPPKLKEATSEPNSTQQDSSEVIVLSNSVIDVVVIEDETPKLDLKTGEDKTTDRITEEWEQLIVSDVPKLYSPSCISKRRLEQSVLSPSDSNRQLDVKTSRILERLEVPRQLKLKAISPTITSAVTTDAYLPMKKPLIPYQPIHAAADQGIASQPMKPNFQRLKRKHR</sequence>
<dbReference type="PANTHER" id="PTHR38390:SF2">
    <property type="entry name" value="OS01G0103900 PROTEIN"/>
    <property type="match status" value="1"/>
</dbReference>
<evidence type="ECO:0000256" key="1">
    <source>
        <dbReference type="SAM" id="MobiDB-lite"/>
    </source>
</evidence>
<name>A0AAP0RIX8_LIQFO</name>
<gene>
    <name evidence="2" type="ORF">L1049_028426</name>
</gene>
<evidence type="ECO:0000313" key="3">
    <source>
        <dbReference type="Proteomes" id="UP001415857"/>
    </source>
</evidence>
<feature type="region of interest" description="Disordered" evidence="1">
    <location>
        <begin position="632"/>
        <end position="651"/>
    </location>
</feature>
<accession>A0AAP0RIX8</accession>
<proteinExistence type="predicted"/>
<organism evidence="2 3">
    <name type="scientific">Liquidambar formosana</name>
    <name type="common">Formosan gum</name>
    <dbReference type="NCBI Taxonomy" id="63359"/>
    <lineage>
        <taxon>Eukaryota</taxon>
        <taxon>Viridiplantae</taxon>
        <taxon>Streptophyta</taxon>
        <taxon>Embryophyta</taxon>
        <taxon>Tracheophyta</taxon>
        <taxon>Spermatophyta</taxon>
        <taxon>Magnoliopsida</taxon>
        <taxon>eudicotyledons</taxon>
        <taxon>Gunneridae</taxon>
        <taxon>Pentapetalae</taxon>
        <taxon>Saxifragales</taxon>
        <taxon>Altingiaceae</taxon>
        <taxon>Liquidambar</taxon>
    </lineage>
</organism>
<reference evidence="2 3" key="1">
    <citation type="journal article" date="2024" name="Plant J.">
        <title>Genome sequences and population genomics reveal climatic adaptation and genomic divergence between two closely related sweetgum species.</title>
        <authorList>
            <person name="Xu W.Q."/>
            <person name="Ren C.Q."/>
            <person name="Zhang X.Y."/>
            <person name="Comes H.P."/>
            <person name="Liu X.H."/>
            <person name="Li Y.G."/>
            <person name="Kettle C.J."/>
            <person name="Jalonen R."/>
            <person name="Gaisberger H."/>
            <person name="Ma Y.Z."/>
            <person name="Qiu Y.X."/>
        </authorList>
    </citation>
    <scope>NUCLEOTIDE SEQUENCE [LARGE SCALE GENOMIC DNA]</scope>
    <source>
        <strain evidence="2">Hangzhou</strain>
    </source>
</reference>